<dbReference type="InterPro" id="IPR027417">
    <property type="entry name" value="P-loop_NTPase"/>
</dbReference>
<reference evidence="5 6" key="1">
    <citation type="submission" date="2008-02" db="EMBL/GenBank/DDBJ databases">
        <title>Genome sequence of Ureaplasma parvum serovar 3.</title>
        <authorList>
            <person name="Methe B.A."/>
            <person name="Glass J."/>
            <person name="Waites K."/>
            <person name="Shrivastava S."/>
        </authorList>
    </citation>
    <scope>NUCLEOTIDE SEQUENCE [LARGE SCALE GENOMIC DNA]</scope>
    <source>
        <strain evidence="6">ATCC 27815 / 27 / NCTC 11736</strain>
    </source>
</reference>
<evidence type="ECO:0000256" key="1">
    <source>
        <dbReference type="ARBA" id="ARBA00022448"/>
    </source>
</evidence>
<organism evidence="5 6">
    <name type="scientific">Ureaplasma parvum serovar 3 (strain ATCC 27815 / 27 / NCTC 11736)</name>
    <dbReference type="NCBI Taxonomy" id="505682"/>
    <lineage>
        <taxon>Bacteria</taxon>
        <taxon>Bacillati</taxon>
        <taxon>Mycoplasmatota</taxon>
        <taxon>Mycoplasmoidales</taxon>
        <taxon>Mycoplasmoidaceae</taxon>
        <taxon>Ureaplasma</taxon>
    </lineage>
</organism>
<dbReference type="AlphaFoldDB" id="A0A2C9DYG2"/>
<accession>A0A2C9DYG2</accession>
<name>A0A2C9DYG2_UREP2</name>
<dbReference type="GO" id="GO:0005524">
    <property type="term" value="F:ATP binding"/>
    <property type="evidence" value="ECO:0007669"/>
    <property type="project" value="UniProtKB-KW"/>
</dbReference>
<dbReference type="EMBL" id="CP000942">
    <property type="protein sequence ID" value="ACA32943.1"/>
    <property type="molecule type" value="Genomic_DNA"/>
</dbReference>
<dbReference type="InterPro" id="IPR003439">
    <property type="entry name" value="ABC_transporter-like_ATP-bd"/>
</dbReference>
<gene>
    <name evidence="5" type="ordered locus">UPA3_0094</name>
</gene>
<evidence type="ECO:0000259" key="4">
    <source>
        <dbReference type="PROSITE" id="PS50893"/>
    </source>
</evidence>
<evidence type="ECO:0000313" key="5">
    <source>
        <dbReference type="EMBL" id="ACA32943.1"/>
    </source>
</evidence>
<sequence length="236" mass="27184">MNNEFILEVKNLTKIYKKSNQGVFDLSFNVKRGEIHAFIGENGSGKTTTIKSIINAYTNYKGSILIDGFDNKTPKSHEKIGYVPEIALFPSELTTFQYLYSFARLSNLNKKQAIERIHNFLEKFRISDLKNKKPINFSSGQKKKVILIQALLHDPELIILDEPTANLDPSARHEFNNILKELHEQNKTIFICSHILKEMDTYVDSLTLIHKGKLVYSGHKYDALEKIYYDSVLKNK</sequence>
<protein>
    <submittedName>
        <fullName evidence="5">ABC transporter</fullName>
    </submittedName>
</protein>
<dbReference type="Pfam" id="PF00005">
    <property type="entry name" value="ABC_tran"/>
    <property type="match status" value="1"/>
</dbReference>
<evidence type="ECO:0000256" key="3">
    <source>
        <dbReference type="ARBA" id="ARBA00022840"/>
    </source>
</evidence>
<dbReference type="SMART" id="SM00382">
    <property type="entry name" value="AAA"/>
    <property type="match status" value="1"/>
</dbReference>
<dbReference type="PANTHER" id="PTHR42939">
    <property type="entry name" value="ABC TRANSPORTER ATP-BINDING PROTEIN ALBC-RELATED"/>
    <property type="match status" value="1"/>
</dbReference>
<evidence type="ECO:0000256" key="2">
    <source>
        <dbReference type="ARBA" id="ARBA00022741"/>
    </source>
</evidence>
<proteinExistence type="predicted"/>
<feature type="domain" description="ABC transporter" evidence="4">
    <location>
        <begin position="7"/>
        <end position="236"/>
    </location>
</feature>
<keyword evidence="2" id="KW-0547">Nucleotide-binding</keyword>
<dbReference type="Proteomes" id="UP000002162">
    <property type="component" value="Chromosome"/>
</dbReference>
<dbReference type="GeneID" id="29672156"/>
<dbReference type="GO" id="GO:0016887">
    <property type="term" value="F:ATP hydrolysis activity"/>
    <property type="evidence" value="ECO:0007669"/>
    <property type="project" value="InterPro"/>
</dbReference>
<dbReference type="CDD" id="cd03230">
    <property type="entry name" value="ABC_DR_subfamily_A"/>
    <property type="match status" value="1"/>
</dbReference>
<keyword evidence="3" id="KW-0067">ATP-binding</keyword>
<evidence type="ECO:0000313" key="6">
    <source>
        <dbReference type="Proteomes" id="UP000002162"/>
    </source>
</evidence>
<dbReference type="PROSITE" id="PS00211">
    <property type="entry name" value="ABC_TRANSPORTER_1"/>
    <property type="match status" value="1"/>
</dbReference>
<dbReference type="Gene3D" id="3.40.50.300">
    <property type="entry name" value="P-loop containing nucleotide triphosphate hydrolases"/>
    <property type="match status" value="1"/>
</dbReference>
<dbReference type="InterPro" id="IPR003593">
    <property type="entry name" value="AAA+_ATPase"/>
</dbReference>
<dbReference type="InterPro" id="IPR017871">
    <property type="entry name" value="ABC_transporter-like_CS"/>
</dbReference>
<dbReference type="InterPro" id="IPR051782">
    <property type="entry name" value="ABC_Transporter_VariousFunc"/>
</dbReference>
<dbReference type="RefSeq" id="WP_006688981.1">
    <property type="nucleotide sequence ID" value="NC_010503.1"/>
</dbReference>
<dbReference type="SUPFAM" id="SSF52540">
    <property type="entry name" value="P-loop containing nucleoside triphosphate hydrolases"/>
    <property type="match status" value="1"/>
</dbReference>
<dbReference type="PANTHER" id="PTHR42939:SF1">
    <property type="entry name" value="ABC TRANSPORTER ATP-BINDING PROTEIN ALBC-RELATED"/>
    <property type="match status" value="1"/>
</dbReference>
<dbReference type="KEGG" id="upa:UPA3_0094"/>
<keyword evidence="1" id="KW-0813">Transport</keyword>
<dbReference type="HOGENOM" id="CLU_000604_1_2_14"/>
<dbReference type="PROSITE" id="PS50893">
    <property type="entry name" value="ABC_TRANSPORTER_2"/>
    <property type="match status" value="1"/>
</dbReference>